<evidence type="ECO:0000313" key="2">
    <source>
        <dbReference type="EMBL" id="DAE13413.1"/>
    </source>
</evidence>
<evidence type="ECO:0000256" key="1">
    <source>
        <dbReference type="SAM" id="Phobius"/>
    </source>
</evidence>
<protein>
    <submittedName>
        <fullName evidence="2">Uncharacterized protein</fullName>
    </submittedName>
</protein>
<reference evidence="2" key="1">
    <citation type="journal article" date="2021" name="Proc. Natl. Acad. Sci. U.S.A.">
        <title>A Catalog of Tens of Thousands of Viruses from Human Metagenomes Reveals Hidden Associations with Chronic Diseases.</title>
        <authorList>
            <person name="Tisza M.J."/>
            <person name="Buck C.B."/>
        </authorList>
    </citation>
    <scope>NUCLEOTIDE SEQUENCE</scope>
    <source>
        <strain evidence="2">CtLqe90</strain>
    </source>
</reference>
<name>A0A8S5Q438_9CAUD</name>
<keyword evidence="1" id="KW-0812">Transmembrane</keyword>
<dbReference type="EMBL" id="BK015564">
    <property type="protein sequence ID" value="DAE13413.1"/>
    <property type="molecule type" value="Genomic_DNA"/>
</dbReference>
<accession>A0A8S5Q438</accession>
<feature type="transmembrane region" description="Helical" evidence="1">
    <location>
        <begin position="7"/>
        <end position="30"/>
    </location>
</feature>
<keyword evidence="1" id="KW-1133">Transmembrane helix</keyword>
<organism evidence="2">
    <name type="scientific">Siphoviridae sp. ctLqe90</name>
    <dbReference type="NCBI Taxonomy" id="2825456"/>
    <lineage>
        <taxon>Viruses</taxon>
        <taxon>Duplodnaviria</taxon>
        <taxon>Heunggongvirae</taxon>
        <taxon>Uroviricota</taxon>
        <taxon>Caudoviricetes</taxon>
    </lineage>
</organism>
<sequence length="55" mass="5992">MSAKASLLFAIEVSSLIMISFVLNSNLVVISPSDLSASFSNCSLDRYFLFIVTQT</sequence>
<proteinExistence type="predicted"/>
<keyword evidence="1" id="KW-0472">Membrane</keyword>